<accession>A0A9N8EQH3</accession>
<reference evidence="2" key="1">
    <citation type="submission" date="2020-06" db="EMBL/GenBank/DDBJ databases">
        <authorList>
            <consortium name="Plant Systems Biology data submission"/>
        </authorList>
    </citation>
    <scope>NUCLEOTIDE SEQUENCE</scope>
    <source>
        <strain evidence="2">D6</strain>
    </source>
</reference>
<feature type="compositionally biased region" description="Low complexity" evidence="1">
    <location>
        <begin position="42"/>
        <end position="66"/>
    </location>
</feature>
<organism evidence="2 3">
    <name type="scientific">Seminavis robusta</name>
    <dbReference type="NCBI Taxonomy" id="568900"/>
    <lineage>
        <taxon>Eukaryota</taxon>
        <taxon>Sar</taxon>
        <taxon>Stramenopiles</taxon>
        <taxon>Ochrophyta</taxon>
        <taxon>Bacillariophyta</taxon>
        <taxon>Bacillariophyceae</taxon>
        <taxon>Bacillariophycidae</taxon>
        <taxon>Naviculales</taxon>
        <taxon>Naviculaceae</taxon>
        <taxon>Seminavis</taxon>
    </lineage>
</organism>
<comment type="caution">
    <text evidence="2">The sequence shown here is derived from an EMBL/GenBank/DDBJ whole genome shotgun (WGS) entry which is preliminary data.</text>
</comment>
<evidence type="ECO:0000313" key="2">
    <source>
        <dbReference type="EMBL" id="CAB9524244.1"/>
    </source>
</evidence>
<feature type="compositionally biased region" description="Basic residues" evidence="1">
    <location>
        <begin position="27"/>
        <end position="41"/>
    </location>
</feature>
<gene>
    <name evidence="2" type="ORF">SEMRO_1511_G278750.1</name>
</gene>
<dbReference type="EMBL" id="CAICTM010001509">
    <property type="protein sequence ID" value="CAB9524244.1"/>
    <property type="molecule type" value="Genomic_DNA"/>
</dbReference>
<evidence type="ECO:0000313" key="3">
    <source>
        <dbReference type="Proteomes" id="UP001153069"/>
    </source>
</evidence>
<dbReference type="Proteomes" id="UP001153069">
    <property type="component" value="Unassembled WGS sequence"/>
</dbReference>
<feature type="region of interest" description="Disordered" evidence="1">
    <location>
        <begin position="19"/>
        <end position="66"/>
    </location>
</feature>
<protein>
    <submittedName>
        <fullName evidence="2">Uncharacterized protein</fullName>
    </submittedName>
</protein>
<dbReference type="AlphaFoldDB" id="A0A9N8EQH3"/>
<name>A0A9N8EQH3_9STRA</name>
<sequence length="99" mass="10831">MSTFSDEQLQQFIFDALEAPCKQPQPRAKRSSNKKPGKQRVSKSMSSSSSSSAMSSSVSSSTLSRSQLDPEDIIYILETYADADDGSADLYLKCLKHSS</sequence>
<evidence type="ECO:0000256" key="1">
    <source>
        <dbReference type="SAM" id="MobiDB-lite"/>
    </source>
</evidence>
<keyword evidence="3" id="KW-1185">Reference proteome</keyword>
<proteinExistence type="predicted"/>